<dbReference type="RefSeq" id="XP_009517266.1">
    <property type="nucleotide sequence ID" value="XM_009518971.1"/>
</dbReference>
<feature type="domain" description="Band 7" evidence="3">
    <location>
        <begin position="244"/>
        <end position="286"/>
    </location>
</feature>
<reference evidence="4 5" key="1">
    <citation type="journal article" date="2006" name="Science">
        <title>Phytophthora genome sequences uncover evolutionary origins and mechanisms of pathogenesis.</title>
        <authorList>
            <person name="Tyler B.M."/>
            <person name="Tripathy S."/>
            <person name="Zhang X."/>
            <person name="Dehal P."/>
            <person name="Jiang R.H."/>
            <person name="Aerts A."/>
            <person name="Arredondo F.D."/>
            <person name="Baxter L."/>
            <person name="Bensasson D."/>
            <person name="Beynon J.L."/>
            <person name="Chapman J."/>
            <person name="Damasceno C.M."/>
            <person name="Dorrance A.E."/>
            <person name="Dou D."/>
            <person name="Dickerman A.W."/>
            <person name="Dubchak I.L."/>
            <person name="Garbelotto M."/>
            <person name="Gijzen M."/>
            <person name="Gordon S.G."/>
            <person name="Govers F."/>
            <person name="Grunwald N.J."/>
            <person name="Huang W."/>
            <person name="Ivors K.L."/>
            <person name="Jones R.W."/>
            <person name="Kamoun S."/>
            <person name="Krampis K."/>
            <person name="Lamour K.H."/>
            <person name="Lee M.K."/>
            <person name="McDonald W.H."/>
            <person name="Medina M."/>
            <person name="Meijer H.J."/>
            <person name="Nordberg E.K."/>
            <person name="Maclean D.J."/>
            <person name="Ospina-Giraldo M.D."/>
            <person name="Morris P.F."/>
            <person name="Phuntumart V."/>
            <person name="Putnam N.H."/>
            <person name="Rash S."/>
            <person name="Rose J.K."/>
            <person name="Sakihama Y."/>
            <person name="Salamov A.A."/>
            <person name="Savidor A."/>
            <person name="Scheuring C.F."/>
            <person name="Smith B.M."/>
            <person name="Sobral B.W."/>
            <person name="Terry A."/>
            <person name="Torto-Alalibo T.A."/>
            <person name="Win J."/>
            <person name="Xu Z."/>
            <person name="Zhang H."/>
            <person name="Grigoriev I.V."/>
            <person name="Rokhsar D.S."/>
            <person name="Boore J.L."/>
        </authorList>
    </citation>
    <scope>NUCLEOTIDE SEQUENCE [LARGE SCALE GENOMIC DNA]</scope>
    <source>
        <strain evidence="4 5">P6497</strain>
    </source>
</reference>
<name>G4YL76_PHYSP</name>
<dbReference type="PANTHER" id="PTHR43327">
    <property type="entry name" value="STOMATIN-LIKE PROTEIN 2, MITOCHONDRIAL"/>
    <property type="match status" value="1"/>
</dbReference>
<feature type="region of interest" description="Disordered" evidence="2">
    <location>
        <begin position="211"/>
        <end position="231"/>
    </location>
</feature>
<feature type="compositionally biased region" description="Basic and acidic residues" evidence="2">
    <location>
        <begin position="214"/>
        <end position="231"/>
    </location>
</feature>
<evidence type="ECO:0000313" key="5">
    <source>
        <dbReference type="Proteomes" id="UP000002640"/>
    </source>
</evidence>
<evidence type="ECO:0000259" key="3">
    <source>
        <dbReference type="Pfam" id="PF01145"/>
    </source>
</evidence>
<dbReference type="OMA" id="RIFGACY"/>
<proteinExistence type="predicted"/>
<dbReference type="SUPFAM" id="SSF117892">
    <property type="entry name" value="Band 7/SPFH domain"/>
    <property type="match status" value="1"/>
</dbReference>
<organism evidence="4 5">
    <name type="scientific">Phytophthora sojae (strain P6497)</name>
    <name type="common">Soybean stem and root rot agent</name>
    <name type="synonym">Phytophthora megasperma f. sp. glycines</name>
    <dbReference type="NCBI Taxonomy" id="1094619"/>
    <lineage>
        <taxon>Eukaryota</taxon>
        <taxon>Sar</taxon>
        <taxon>Stramenopiles</taxon>
        <taxon>Oomycota</taxon>
        <taxon>Peronosporomycetes</taxon>
        <taxon>Peronosporales</taxon>
        <taxon>Peronosporaceae</taxon>
        <taxon>Phytophthora</taxon>
    </lineage>
</organism>
<dbReference type="Proteomes" id="UP000002640">
    <property type="component" value="Unassembled WGS sequence"/>
</dbReference>
<dbReference type="InParanoid" id="G4YL76"/>
<evidence type="ECO:0000256" key="1">
    <source>
        <dbReference type="SAM" id="Coils"/>
    </source>
</evidence>
<evidence type="ECO:0000256" key="2">
    <source>
        <dbReference type="SAM" id="MobiDB-lite"/>
    </source>
</evidence>
<gene>
    <name evidence="4" type="ORF">PHYSODRAFT_344149</name>
</gene>
<protein>
    <recommendedName>
        <fullName evidence="3">Band 7 domain-containing protein</fullName>
    </recommendedName>
</protein>
<dbReference type="Gene3D" id="3.30.479.30">
    <property type="entry name" value="Band 7 domain"/>
    <property type="match status" value="1"/>
</dbReference>
<dbReference type="InterPro" id="IPR050710">
    <property type="entry name" value="Band7/mec-2_domain"/>
</dbReference>
<evidence type="ECO:0000313" key="4">
    <source>
        <dbReference type="EMBL" id="EGZ29991.1"/>
    </source>
</evidence>
<dbReference type="PANTHER" id="PTHR43327:SF9">
    <property type="entry name" value="BAND 7 DOMAIN-CONTAINING PROTEIN"/>
    <property type="match status" value="1"/>
</dbReference>
<feature type="domain" description="Band 7" evidence="3">
    <location>
        <begin position="62"/>
        <end position="194"/>
    </location>
</feature>
<dbReference type="EMBL" id="JH159151">
    <property type="protein sequence ID" value="EGZ29991.1"/>
    <property type="molecule type" value="Genomic_DNA"/>
</dbReference>
<dbReference type="GeneID" id="20648607"/>
<dbReference type="AlphaFoldDB" id="G4YL76"/>
<keyword evidence="5" id="KW-1185">Reference proteome</keyword>
<accession>G4YL76</accession>
<feature type="coiled-coil region" evidence="1">
    <location>
        <begin position="394"/>
        <end position="421"/>
    </location>
</feature>
<dbReference type="KEGG" id="psoj:PHYSODRAFT_344149"/>
<dbReference type="InterPro" id="IPR036013">
    <property type="entry name" value="Band_7/SPFH_dom_sf"/>
</dbReference>
<sequence>MGSGSSKLNADTLPGGSQHQTRLLYRNTWRVDNTNRIFGACYDGNTVVIVTPGRSLLKPYIRIPEGTYALVQNQGRDIDYVKPDGTRTPVWPPGMHFASLFTKRSALVTKQYIVFDTPVKGCKTADDVTVGIDMCLILRIMGDESKGEDPELVRRFVYELGPNGLEVQLRAAQDEAVRALARSVEHTEVYQLRDGTMRERFKTGALNFRTNRPANDELHSPKMKKEPVKEEDIPPEDKVLYCVTEDIKRSLNDQFNTYGVQITSVAITNVTLPEEFQKQMENRTTHLSAIKEQNMKQLSDMQMLQYKEEIDTTKLKRRMMYMEEEQTGKAKCAEIRKGIDLIEAQTKLADEEIKQKTTVTCNNRDVEASLKIAEIEAETVRIAAEINAHCDAEIDLINAEKAALQMQLDATKDEIRATSESKAAEIVARAEGAAVSKLEKYRKHELEMKKLDMLGSLAKNKKTVVSGDTSNSLLSEVLVANRQGNVMLSIDGMASRAGGGGFV</sequence>
<keyword evidence="1" id="KW-0175">Coiled coil</keyword>
<dbReference type="Pfam" id="PF01145">
    <property type="entry name" value="Band_7"/>
    <property type="match status" value="2"/>
</dbReference>
<dbReference type="InterPro" id="IPR001107">
    <property type="entry name" value="Band_7"/>
</dbReference>